<protein>
    <submittedName>
        <fullName evidence="2">Uncharacterized protein</fullName>
    </submittedName>
</protein>
<evidence type="ECO:0000313" key="2">
    <source>
        <dbReference type="EMBL" id="SAM78149.1"/>
    </source>
</evidence>
<feature type="region of interest" description="Disordered" evidence="1">
    <location>
        <begin position="97"/>
        <end position="118"/>
    </location>
</feature>
<sequence>MALPPAPELALPLCAPTSPPLPPPGVATPSWPRRPFSLNGSWLSTPLVRHTARSSVTSPSSSLGTLTLASPQLFLTLNAWPESCGASSESLVILSPSPSSPSPSPYPSSVNSSVPFQRSVPPDTTVRCSVPLSALPLHASSVQVSSLGKHKALTTCSWLALSPLPLTSPLRLSPSWPARLTPFGRVLHSLCRPSSSALVPSLLSMWCAGHGSLQHPSSSSRATGRLTGLASSPPCADALQPAGSNPRPTLTTPSAMVRQHGRPQMALTMTPSVGLGAGRATASVATLSNLLPTEQPPPRWRSTLTPRLLCCLTLLPGTTSDCLSWMGSPLLALQPQLMTITLCGTPLAHHVAMAGSSQATLPS</sequence>
<proteinExistence type="predicted"/>
<dbReference type="EMBL" id="LT558119">
    <property type="protein sequence ID" value="SAM78149.1"/>
    <property type="molecule type" value="Genomic_DNA"/>
</dbReference>
<reference evidence="3" key="1">
    <citation type="submission" date="2016-04" db="EMBL/GenBank/DDBJ databases">
        <authorList>
            <person name="Guldener U."/>
            <person name="Guldener U."/>
        </authorList>
    </citation>
    <scope>NUCLEOTIDE SEQUENCE [LARGE SCALE GENOMIC DNA]</scope>
    <source>
        <strain evidence="3">UB2112</strain>
    </source>
</reference>
<evidence type="ECO:0000256" key="1">
    <source>
        <dbReference type="SAM" id="MobiDB-lite"/>
    </source>
</evidence>
<evidence type="ECO:0000313" key="3">
    <source>
        <dbReference type="Proteomes" id="UP000179920"/>
    </source>
</evidence>
<gene>
    <name evidence="2" type="ORF">UBRO_20266</name>
</gene>
<name>A0A1K0GLM1_9BASI</name>
<accession>A0A1K0GLM1</accession>
<dbReference type="AlphaFoldDB" id="A0A1K0GLM1"/>
<organism evidence="2 3">
    <name type="scientific">Ustilago bromivora</name>
    <dbReference type="NCBI Taxonomy" id="307758"/>
    <lineage>
        <taxon>Eukaryota</taxon>
        <taxon>Fungi</taxon>
        <taxon>Dikarya</taxon>
        <taxon>Basidiomycota</taxon>
        <taxon>Ustilaginomycotina</taxon>
        <taxon>Ustilaginomycetes</taxon>
        <taxon>Ustilaginales</taxon>
        <taxon>Ustilaginaceae</taxon>
        <taxon>Ustilago</taxon>
    </lineage>
</organism>
<dbReference type="Proteomes" id="UP000179920">
    <property type="component" value="Chromosome III"/>
</dbReference>